<sequence>MLKLSEITFVERIENPIDNENLYIEVKNPTEESIILVTALLSSHSFQTIISKLGKKCGKSHDPKRAISEKEVRILEKRYSEENIIISRIINEYGLGEELVLSVFLLITFKCFIDLNSRYYSPIWFFRYLDDLEKYEMSDYKIDPPCISIKYKCSKNEFITYIQNNWERINESLKKLPTSPILKDKFKEIGLIDEIYQLYEEGITVDDICDRLSQKYPDHPHISGYAWVNNKLSRYKERMKMYSNIFKNKEV</sequence>
<comment type="caution">
    <text evidence="1">The sequence shown here is derived from an EMBL/GenBank/DDBJ whole genome shotgun (WGS) entry which is preliminary data.</text>
</comment>
<reference evidence="1 2" key="1">
    <citation type="journal article" date="2015" name="Nature">
        <title>rRNA introns, odd ribosomes, and small enigmatic genomes across a large radiation of phyla.</title>
        <authorList>
            <person name="Brown C.T."/>
            <person name="Hug L.A."/>
            <person name="Thomas B.C."/>
            <person name="Sharon I."/>
            <person name="Castelle C.J."/>
            <person name="Singh A."/>
            <person name="Wilkins M.J."/>
            <person name="Williams K.H."/>
            <person name="Banfield J.F."/>
        </authorList>
    </citation>
    <scope>NUCLEOTIDE SEQUENCE [LARGE SCALE GENOMIC DNA]</scope>
</reference>
<proteinExistence type="predicted"/>
<dbReference type="Proteomes" id="UP000034231">
    <property type="component" value="Unassembled WGS sequence"/>
</dbReference>
<dbReference type="EMBL" id="LBTX01000022">
    <property type="protein sequence ID" value="KKQ48874.1"/>
    <property type="molecule type" value="Genomic_DNA"/>
</dbReference>
<protein>
    <submittedName>
        <fullName evidence="1">Uncharacterized protein</fullName>
    </submittedName>
</protein>
<name>A0A0G0KI44_9BACT</name>
<dbReference type="AlphaFoldDB" id="A0A0G0KI44"/>
<evidence type="ECO:0000313" key="1">
    <source>
        <dbReference type="EMBL" id="KKQ48874.1"/>
    </source>
</evidence>
<accession>A0A0G0KI44</accession>
<gene>
    <name evidence="1" type="ORF">US68_C0022G0004</name>
</gene>
<evidence type="ECO:0000313" key="2">
    <source>
        <dbReference type="Proteomes" id="UP000034231"/>
    </source>
</evidence>
<organism evidence="1 2">
    <name type="scientific">Candidatus Shapirobacteria bacterium GW2011_GWE1_38_10</name>
    <dbReference type="NCBI Taxonomy" id="1618488"/>
    <lineage>
        <taxon>Bacteria</taxon>
        <taxon>Candidatus Shapironibacteriota</taxon>
    </lineage>
</organism>